<protein>
    <submittedName>
        <fullName evidence="6">ABC transporter ATP-binding protein</fullName>
    </submittedName>
</protein>
<evidence type="ECO:0000256" key="3">
    <source>
        <dbReference type="ARBA" id="ARBA00022840"/>
    </source>
</evidence>
<evidence type="ECO:0000256" key="2">
    <source>
        <dbReference type="ARBA" id="ARBA00022741"/>
    </source>
</evidence>
<dbReference type="InterPro" id="IPR017871">
    <property type="entry name" value="ABC_transporter-like_CS"/>
</dbReference>
<dbReference type="PROSITE" id="PS00211">
    <property type="entry name" value="ABC_TRANSPORTER_1"/>
    <property type="match status" value="1"/>
</dbReference>
<evidence type="ECO:0000259" key="5">
    <source>
        <dbReference type="PROSITE" id="PS50893"/>
    </source>
</evidence>
<gene>
    <name evidence="6" type="ORF">LMF89_11545</name>
</gene>
<dbReference type="Gene3D" id="3.40.50.300">
    <property type="entry name" value="P-loop containing nucleotide triphosphate hydrolases"/>
    <property type="match status" value="1"/>
</dbReference>
<name>A0ABS8HS32_9FIRM</name>
<dbReference type="RefSeq" id="WP_229535192.1">
    <property type="nucleotide sequence ID" value="NZ_JAJHJB010000014.1"/>
</dbReference>
<evidence type="ECO:0000256" key="4">
    <source>
        <dbReference type="ARBA" id="ARBA00022967"/>
    </source>
</evidence>
<sequence>MTQEIITAHNSSIVLGGKKILENITCSISAGEFVGIIGPNGAGKSTLLLALRGFLPLAAGEVQLLGRPITTLSDKELARHIAYMQQEVNVGFGYTALEVVLTGRYPYLKWWQHEQAEDKAIVQQYMEFTGVEALADKPVHLMSGGEKQRVLLAKVLAQETPLIFLDEPTASLDLVYQEEIFRYCQLISKQGKTVLIVAHDLKLAAKFCSRLLLLADGKMIADGSPEKVITKENLQAAYGLHAAVFMNKVTGNLDIHTYAADDDNPNKDTKVHIICGGGSGEKIIRLLYERGYRLTLGVIQPGDADANAAEAFHLPCLLGQPFSSIDELSAQENRRKISAADWVVLSDLTYGEQNIDNLQAAFMAKKLIVIEDTPIEERDFLNGQASDLYTELVEMPQVTVMTFPRFITLLEKN</sequence>
<proteinExistence type="predicted"/>
<dbReference type="InterPro" id="IPR003439">
    <property type="entry name" value="ABC_transporter-like_ATP-bd"/>
</dbReference>
<dbReference type="Pfam" id="PF00005">
    <property type="entry name" value="ABC_tran"/>
    <property type="match status" value="1"/>
</dbReference>
<keyword evidence="4" id="KW-1278">Translocase</keyword>
<dbReference type="SUPFAM" id="SSF52540">
    <property type="entry name" value="P-loop containing nucleoside triphosphate hydrolases"/>
    <property type="match status" value="1"/>
</dbReference>
<evidence type="ECO:0000313" key="7">
    <source>
        <dbReference type="Proteomes" id="UP001165492"/>
    </source>
</evidence>
<dbReference type="InterPro" id="IPR003593">
    <property type="entry name" value="AAA+_ATPase"/>
</dbReference>
<dbReference type="EMBL" id="JAJHJB010000014">
    <property type="protein sequence ID" value="MCC5465991.1"/>
    <property type="molecule type" value="Genomic_DNA"/>
</dbReference>
<evidence type="ECO:0000313" key="6">
    <source>
        <dbReference type="EMBL" id="MCC5465991.1"/>
    </source>
</evidence>
<dbReference type="Proteomes" id="UP001165492">
    <property type="component" value="Unassembled WGS sequence"/>
</dbReference>
<keyword evidence="3 6" id="KW-0067">ATP-binding</keyword>
<reference evidence="6" key="1">
    <citation type="submission" date="2021-11" db="EMBL/GenBank/DDBJ databases">
        <title>Description of a new species Pelosinus isolated from the bottom sediments of Lake Baikal.</title>
        <authorList>
            <person name="Zakharyuk A."/>
        </authorList>
    </citation>
    <scope>NUCLEOTIDE SEQUENCE</scope>
    <source>
        <strain evidence="6">Bkl1</strain>
    </source>
</reference>
<dbReference type="PROSITE" id="PS50893">
    <property type="entry name" value="ABC_TRANSPORTER_2"/>
    <property type="match status" value="1"/>
</dbReference>
<dbReference type="PANTHER" id="PTHR42794">
    <property type="entry name" value="HEMIN IMPORT ATP-BINDING PROTEIN HMUV"/>
    <property type="match status" value="1"/>
</dbReference>
<accession>A0ABS8HS32</accession>
<feature type="domain" description="ABC transporter" evidence="5">
    <location>
        <begin position="6"/>
        <end position="241"/>
    </location>
</feature>
<comment type="caution">
    <text evidence="6">The sequence shown here is derived from an EMBL/GenBank/DDBJ whole genome shotgun (WGS) entry which is preliminary data.</text>
</comment>
<dbReference type="GO" id="GO:0005524">
    <property type="term" value="F:ATP binding"/>
    <property type="evidence" value="ECO:0007669"/>
    <property type="project" value="UniProtKB-KW"/>
</dbReference>
<keyword evidence="1" id="KW-0813">Transport</keyword>
<organism evidence="6 7">
    <name type="scientific">Pelosinus baikalensis</name>
    <dbReference type="NCBI Taxonomy" id="2892015"/>
    <lineage>
        <taxon>Bacteria</taxon>
        <taxon>Bacillati</taxon>
        <taxon>Bacillota</taxon>
        <taxon>Negativicutes</taxon>
        <taxon>Selenomonadales</taxon>
        <taxon>Sporomusaceae</taxon>
        <taxon>Pelosinus</taxon>
    </lineage>
</organism>
<keyword evidence="2" id="KW-0547">Nucleotide-binding</keyword>
<evidence type="ECO:0000256" key="1">
    <source>
        <dbReference type="ARBA" id="ARBA00022448"/>
    </source>
</evidence>
<dbReference type="SMART" id="SM00382">
    <property type="entry name" value="AAA"/>
    <property type="match status" value="1"/>
</dbReference>
<dbReference type="InterPro" id="IPR027417">
    <property type="entry name" value="P-loop_NTPase"/>
</dbReference>
<dbReference type="PANTHER" id="PTHR42794:SF1">
    <property type="entry name" value="HEMIN IMPORT ATP-BINDING PROTEIN HMUV"/>
    <property type="match status" value="1"/>
</dbReference>
<keyword evidence="7" id="KW-1185">Reference proteome</keyword>